<dbReference type="InParanoid" id="A0A6P7H3Q2"/>
<organism evidence="1">
    <name type="scientific">Diabrotica virgifera virgifera</name>
    <name type="common">western corn rootworm</name>
    <dbReference type="NCBI Taxonomy" id="50390"/>
    <lineage>
        <taxon>Eukaryota</taxon>
        <taxon>Metazoa</taxon>
        <taxon>Ecdysozoa</taxon>
        <taxon>Arthropoda</taxon>
        <taxon>Hexapoda</taxon>
        <taxon>Insecta</taxon>
        <taxon>Pterygota</taxon>
        <taxon>Neoptera</taxon>
        <taxon>Endopterygota</taxon>
        <taxon>Coleoptera</taxon>
        <taxon>Polyphaga</taxon>
        <taxon>Cucujiformia</taxon>
        <taxon>Chrysomeloidea</taxon>
        <taxon>Chrysomelidae</taxon>
        <taxon>Galerucinae</taxon>
        <taxon>Diabroticina</taxon>
        <taxon>Diabroticites</taxon>
        <taxon>Diabrotica</taxon>
    </lineage>
</organism>
<dbReference type="PANTHER" id="PTHR14918">
    <property type="entry name" value="KICSTOR COMPLEX PROTEIN SZT2"/>
    <property type="match status" value="1"/>
</dbReference>
<gene>
    <name evidence="1" type="primary">LOC114346618</name>
</gene>
<proteinExistence type="predicted"/>
<reference evidence="1" key="1">
    <citation type="submission" date="2025-08" db="UniProtKB">
        <authorList>
            <consortium name="RefSeq"/>
        </authorList>
    </citation>
    <scope>IDENTIFICATION</scope>
    <source>
        <tissue evidence="1">Whole insect</tissue>
    </source>
</reference>
<dbReference type="GO" id="GO:0005777">
    <property type="term" value="C:peroxisome"/>
    <property type="evidence" value="ECO:0007669"/>
    <property type="project" value="InterPro"/>
</dbReference>
<protein>
    <submittedName>
        <fullName evidence="1">KICSTOR complex protein SZT2-like</fullName>
    </submittedName>
</protein>
<dbReference type="RefSeq" id="XP_028153162.1">
    <property type="nucleotide sequence ID" value="XM_028297361.1"/>
</dbReference>
<dbReference type="InterPro" id="IPR033228">
    <property type="entry name" value="SZT2"/>
</dbReference>
<evidence type="ECO:0000313" key="1">
    <source>
        <dbReference type="RefSeq" id="XP_028153162.1"/>
    </source>
</evidence>
<dbReference type="AlphaFoldDB" id="A0A6P7H3Q2"/>
<name>A0A6P7H3Q2_DIAVI</name>
<sequence length="118" mass="13581">MRIKEGFSFAYSASGIITMVLEVWMDTCSTCIVQYVLFPAHYASVCDESYSGSDDENEQYSDNEGELQMVTEVWIEPQYGTVVPNNSRISYADNKHYFEIANAVSYLILVECYNFDYR</sequence>
<dbReference type="PANTHER" id="PTHR14918:SF3">
    <property type="entry name" value="KICSTOR COMPLEX PROTEIN SZT2"/>
    <property type="match status" value="1"/>
</dbReference>
<accession>A0A6P7H3Q2</accession>